<proteinExistence type="predicted"/>
<reference evidence="2" key="1">
    <citation type="journal article" date="2019" name="Syst. Appl. Microbiol.">
        <title>Flavobacterium circumlabens sp. nov. and Flavobacterium cupreum sp. nov., two psychrotrophic species isolated from Antarctic environmental samples.</title>
        <authorList>
            <person name="Kralova S."/>
            <person name="Busse H.-J."/>
            <person name="Svec P."/>
            <person name="Maslanova I."/>
            <person name="Stankova E."/>
            <person name="Bartak M."/>
            <person name="Sedlacek I."/>
        </authorList>
    </citation>
    <scope>NUCLEOTIDE SEQUENCE [LARGE SCALE GENOMIC DNA]</scope>
    <source>
        <strain evidence="2">CCM 8825</strain>
    </source>
</reference>
<organism evidence="1 2">
    <name type="scientific">Flavobacterium cupreum</name>
    <dbReference type="NCBI Taxonomy" id="2133766"/>
    <lineage>
        <taxon>Bacteria</taxon>
        <taxon>Pseudomonadati</taxon>
        <taxon>Bacteroidota</taxon>
        <taxon>Flavobacteriia</taxon>
        <taxon>Flavobacteriales</taxon>
        <taxon>Flavobacteriaceae</taxon>
        <taxon>Flavobacterium</taxon>
    </lineage>
</organism>
<sequence>MTSIASLTCWYRAYPWYFPYFLHSCSFNPSIDFYIITDNVEEIKNKPQNVKIVFKTLHEIKILASEKLGFTVNIDYPYKLCDFKPAYGFLFHFWGFSDLDIVFGSIRTFMTERILKQYDVISSHYHYITGSFCLFRNKEYVNRLFMKSKDYKMVLSDPTHFCFDECNFLFKELEKGTSILEIHNPIESMTYVVKKEEKESHLKAFFDFVIIEGLPGNIEWERGILIYKQLFEVMFYHLNQFKTSCSRQRTLKSIPLKYSFTRTKIIDK</sequence>
<evidence type="ECO:0000313" key="1">
    <source>
        <dbReference type="EMBL" id="RUT72040.1"/>
    </source>
</evidence>
<gene>
    <name evidence="1" type="ORF">D0817_03705</name>
</gene>
<dbReference type="AlphaFoldDB" id="A0A434ACE5"/>
<accession>A0A434ACE5</accession>
<evidence type="ECO:0000313" key="2">
    <source>
        <dbReference type="Proteomes" id="UP000288102"/>
    </source>
</evidence>
<dbReference type="Proteomes" id="UP000288102">
    <property type="component" value="Unassembled WGS sequence"/>
</dbReference>
<protein>
    <submittedName>
        <fullName evidence="1">Uncharacterized protein</fullName>
    </submittedName>
</protein>
<keyword evidence="2" id="KW-1185">Reference proteome</keyword>
<dbReference type="Pfam" id="PF20330">
    <property type="entry name" value="DUF6625"/>
    <property type="match status" value="1"/>
</dbReference>
<dbReference type="EMBL" id="QWDM01000002">
    <property type="protein sequence ID" value="RUT72040.1"/>
    <property type="molecule type" value="Genomic_DNA"/>
</dbReference>
<comment type="caution">
    <text evidence="1">The sequence shown here is derived from an EMBL/GenBank/DDBJ whole genome shotgun (WGS) entry which is preliminary data.</text>
</comment>
<dbReference type="InterPro" id="IPR046733">
    <property type="entry name" value="DUF6625"/>
</dbReference>
<dbReference type="OrthoDB" id="1910631at2"/>
<name>A0A434ACE5_9FLAO</name>